<comment type="caution">
    <text evidence="3">The sequence shown here is derived from an EMBL/GenBank/DDBJ whole genome shotgun (WGS) entry which is preliminary data.</text>
</comment>
<dbReference type="RefSeq" id="WP_106393917.1">
    <property type="nucleotide sequence ID" value="NZ_PVNK01000201.1"/>
</dbReference>
<organism evidence="3 4">
    <name type="scientific">Enhygromyxa salina</name>
    <dbReference type="NCBI Taxonomy" id="215803"/>
    <lineage>
        <taxon>Bacteria</taxon>
        <taxon>Pseudomonadati</taxon>
        <taxon>Myxococcota</taxon>
        <taxon>Polyangia</taxon>
        <taxon>Nannocystales</taxon>
        <taxon>Nannocystaceae</taxon>
        <taxon>Enhygromyxa</taxon>
    </lineage>
</organism>
<reference evidence="3 4" key="1">
    <citation type="submission" date="2018-03" db="EMBL/GenBank/DDBJ databases">
        <title>Draft Genome Sequences of the Obligatory Marine Myxobacteria Enhygromyxa salina SWB005.</title>
        <authorList>
            <person name="Poehlein A."/>
            <person name="Moghaddam J.A."/>
            <person name="Harms H."/>
            <person name="Alanjari M."/>
            <person name="Koenig G.M."/>
            <person name="Daniel R."/>
            <person name="Schaeberle T.F."/>
        </authorList>
    </citation>
    <scope>NUCLEOTIDE SEQUENCE [LARGE SCALE GENOMIC DNA]</scope>
    <source>
        <strain evidence="3 4">SWB005</strain>
    </source>
</reference>
<dbReference type="Proteomes" id="UP000237968">
    <property type="component" value="Unassembled WGS sequence"/>
</dbReference>
<evidence type="ECO:0000256" key="1">
    <source>
        <dbReference type="SAM" id="MobiDB-lite"/>
    </source>
</evidence>
<evidence type="ECO:0008006" key="5">
    <source>
        <dbReference type="Google" id="ProtNLM"/>
    </source>
</evidence>
<evidence type="ECO:0000313" key="4">
    <source>
        <dbReference type="Proteomes" id="UP000237968"/>
    </source>
</evidence>
<evidence type="ECO:0000313" key="3">
    <source>
        <dbReference type="EMBL" id="PRP92894.1"/>
    </source>
</evidence>
<sequence length="145" mass="15035">MRLTSAAALSILVTITACGGASAPTAADARGQGSDKGDDGDDGPGSRDKTFAPPKVHLIRYACQGFDAAVADAAPPDQLLSRSAARAVELGGAPVEAATRRWALLPPQGLLKEIERYEGQAEARADECAGLRAHLERMAIRSSSH</sequence>
<feature type="chain" id="PRO_5015684841" description="Lipoprotein" evidence="2">
    <location>
        <begin position="20"/>
        <end position="145"/>
    </location>
</feature>
<feature type="signal peptide" evidence="2">
    <location>
        <begin position="1"/>
        <end position="19"/>
    </location>
</feature>
<evidence type="ECO:0000256" key="2">
    <source>
        <dbReference type="SAM" id="SignalP"/>
    </source>
</evidence>
<dbReference type="PROSITE" id="PS51257">
    <property type="entry name" value="PROKAR_LIPOPROTEIN"/>
    <property type="match status" value="1"/>
</dbReference>
<dbReference type="AlphaFoldDB" id="A0A2S9XJ40"/>
<feature type="region of interest" description="Disordered" evidence="1">
    <location>
        <begin position="20"/>
        <end position="52"/>
    </location>
</feature>
<protein>
    <recommendedName>
        <fullName evidence="5">Lipoprotein</fullName>
    </recommendedName>
</protein>
<accession>A0A2S9XJ40</accession>
<dbReference type="OrthoDB" id="9856636at2"/>
<dbReference type="EMBL" id="PVNK01000201">
    <property type="protein sequence ID" value="PRP92894.1"/>
    <property type="molecule type" value="Genomic_DNA"/>
</dbReference>
<keyword evidence="2" id="KW-0732">Signal</keyword>
<keyword evidence="4" id="KW-1185">Reference proteome</keyword>
<proteinExistence type="predicted"/>
<name>A0A2S9XJ40_9BACT</name>
<gene>
    <name evidence="3" type="ORF">ENSA5_46610</name>
</gene>